<dbReference type="Proteomes" id="UP000757232">
    <property type="component" value="Unassembled WGS sequence"/>
</dbReference>
<feature type="region of interest" description="Disordered" evidence="1">
    <location>
        <begin position="609"/>
        <end position="686"/>
    </location>
</feature>
<dbReference type="AlphaFoldDB" id="A0A9Q5I1W8"/>
<feature type="compositionally biased region" description="Pro residues" evidence="1">
    <location>
        <begin position="1206"/>
        <end position="1228"/>
    </location>
</feature>
<keyword evidence="3" id="KW-1185">Reference proteome</keyword>
<feature type="region of interest" description="Disordered" evidence="1">
    <location>
        <begin position="761"/>
        <end position="849"/>
    </location>
</feature>
<feature type="compositionally biased region" description="Polar residues" evidence="1">
    <location>
        <begin position="359"/>
        <end position="377"/>
    </location>
</feature>
<feature type="region of interest" description="Disordered" evidence="1">
    <location>
        <begin position="1171"/>
        <end position="1275"/>
    </location>
</feature>
<feature type="compositionally biased region" description="Polar residues" evidence="1">
    <location>
        <begin position="621"/>
        <end position="634"/>
    </location>
</feature>
<evidence type="ECO:0000313" key="3">
    <source>
        <dbReference type="Proteomes" id="UP000757232"/>
    </source>
</evidence>
<feature type="compositionally biased region" description="Polar residues" evidence="1">
    <location>
        <begin position="67"/>
        <end position="77"/>
    </location>
</feature>
<feature type="compositionally biased region" description="Pro residues" evidence="1">
    <location>
        <begin position="1076"/>
        <end position="1092"/>
    </location>
</feature>
<name>A0A9Q5I1W8_SANBA</name>
<evidence type="ECO:0000313" key="2">
    <source>
        <dbReference type="EMBL" id="OCB90177.1"/>
    </source>
</evidence>
<dbReference type="OrthoDB" id="3256387at2759"/>
<dbReference type="EMBL" id="LNZH02000140">
    <property type="protein sequence ID" value="OCB90177.1"/>
    <property type="molecule type" value="Genomic_DNA"/>
</dbReference>
<feature type="compositionally biased region" description="Polar residues" evidence="1">
    <location>
        <begin position="793"/>
        <end position="819"/>
    </location>
</feature>
<feature type="region of interest" description="Disordered" evidence="1">
    <location>
        <begin position="194"/>
        <end position="232"/>
    </location>
</feature>
<feature type="compositionally biased region" description="Polar residues" evidence="1">
    <location>
        <begin position="761"/>
        <end position="773"/>
    </location>
</feature>
<feature type="region of interest" description="Disordered" evidence="1">
    <location>
        <begin position="895"/>
        <end position="914"/>
    </location>
</feature>
<evidence type="ECO:0000256" key="1">
    <source>
        <dbReference type="SAM" id="MobiDB-lite"/>
    </source>
</evidence>
<feature type="compositionally biased region" description="Basic and acidic residues" evidence="1">
    <location>
        <begin position="259"/>
        <end position="271"/>
    </location>
</feature>
<protein>
    <submittedName>
        <fullName evidence="2">Uncharacterized protein</fullName>
    </submittedName>
</protein>
<gene>
    <name evidence="2" type="ORF">A7U60_g2639</name>
</gene>
<comment type="caution">
    <text evidence="2">The sequence shown here is derived from an EMBL/GenBank/DDBJ whole genome shotgun (WGS) entry which is preliminary data.</text>
</comment>
<feature type="region of interest" description="Disordered" evidence="1">
    <location>
        <begin position="1"/>
        <end position="157"/>
    </location>
</feature>
<feature type="compositionally biased region" description="Pro residues" evidence="1">
    <location>
        <begin position="993"/>
        <end position="1009"/>
    </location>
</feature>
<accession>A0A9Q5I1W8</accession>
<organism evidence="2 3">
    <name type="scientific">Sanghuangporus baumii</name>
    <name type="common">Phellinus baumii</name>
    <dbReference type="NCBI Taxonomy" id="108892"/>
    <lineage>
        <taxon>Eukaryota</taxon>
        <taxon>Fungi</taxon>
        <taxon>Dikarya</taxon>
        <taxon>Basidiomycota</taxon>
        <taxon>Agaricomycotina</taxon>
        <taxon>Agaricomycetes</taxon>
        <taxon>Hymenochaetales</taxon>
        <taxon>Hymenochaetaceae</taxon>
        <taxon>Sanghuangporus</taxon>
    </lineage>
</organism>
<feature type="compositionally biased region" description="Low complexity" evidence="1">
    <location>
        <begin position="146"/>
        <end position="157"/>
    </location>
</feature>
<reference evidence="2" key="1">
    <citation type="submission" date="2016-06" db="EMBL/GenBank/DDBJ databases">
        <title>Draft Genome sequence of the fungus Inonotus baumii.</title>
        <authorList>
            <person name="Zhu H."/>
            <person name="Lin W."/>
        </authorList>
    </citation>
    <scope>NUCLEOTIDE SEQUENCE</scope>
    <source>
        <strain evidence="2">821</strain>
    </source>
</reference>
<proteinExistence type="predicted"/>
<feature type="compositionally biased region" description="Polar residues" evidence="1">
    <location>
        <begin position="1245"/>
        <end position="1269"/>
    </location>
</feature>
<feature type="region of interest" description="Disordered" evidence="1">
    <location>
        <begin position="919"/>
        <end position="1132"/>
    </location>
</feature>
<feature type="compositionally biased region" description="Low complexity" evidence="1">
    <location>
        <begin position="930"/>
        <end position="945"/>
    </location>
</feature>
<feature type="region of interest" description="Disordered" evidence="1">
    <location>
        <begin position="331"/>
        <end position="380"/>
    </location>
</feature>
<sequence>MQSTLTSVGANLDEHGQSTSTGRGPLPSIMAASVTALPAGRRTSSPAPRPTSPSNSPFQPSSSQQPGLTTASNNSKTAGRFSDAFSTMVGRNRTLSTDSNSRDLSRARHLQTQAREEHAGESSFGIDADPFASHPGGSSNHLAGDTSTASINTTNNSLHRKQRGSLLFAASDALGFTRVGASITKRMTRRISIEQSANPSAAQTQTNPQQRRGLPWKGKGKPKGHWALQPSSLHSMTDVIEISAAKSALTSVRDEEEENERRERDRLREAAAESIGISPLFREDASSRVTESDDMRYDNESIDEHWSKGYPEASMDGNAVERLRALDRSRTNITGTPEQHEKPVGLQLQQTRDNRHNRSSSLSGITTPTTPSATSQWPLPPLVPPVLSTNGRTPISSATNTTSRQQLPAFPCSFSALGPLSRKSSTILKFYASSPLLLSFSRQWRSRTIVLTGPPRPKSPSFRGFRPFTPPERLPSVYHLHLFKSSGPDERELERLEVNEDSVVFVADEEIAGKRSVVKVGGIDVGAKKRELNVEEICQILWFLVIADPSEAQGWISTLKSAVLDQRAEKAGFAMPTDSLSSSGPKGDLDVMLTMRAHDVASTVRAHAHLPSRTSHEENPARNSDSPTPTARSWSSERRRPISPSGRMVSLKGLFSVPGRTRSMLHGSTSRSEEESPTSPVDAPSFTLCGAEMHNMTRPTNVDATSSNPKCAPSSPVVAAQVLPVPNPFPGPILSTTEMNFDKVSMKDRDKDLPEWYSIQSSQRNRGDSMSSVNAGPALLPPPRNRRPWTSAGLLNNSARQEQMRDNSPPSRRSFQSAISLHGARLSMDGRSRPSSPVESLGTATGALGSVDVGSKRASLSSDVSSFISTAPDRDQLAGRSPSGIQRRIRAGKLPKMLSPPAGPPPSVPQQPAQTSLLGEANAQAPVDGSPSRSSSLRSMSNSDSVQNGSLFTGRRLSESSVLSAGSTNQSAARGSYISLRTSKTLSPKRTSIPPPPRPAPTSALPPTPSDANTTTPNDYPKRTSFRQSLSHRSLRFSLSPPPSKSMSSGSDDPLRRRSVSGGASVVNGTTSHVPIAPPAPPPTGPLPPTPRDPISNRYSFRERLRMKSAPSTPLGVRGGAGPPTTLPGSPPLVTVSSVASLKDNSSHSVPIGEPIAAIPKDLNFLNMSSPVDSSAPSTDDTDFLHVSTPISTTFPKPIPSKSTDYPPPEHSNNSPPTPEMMALPPPPRRGRNGTISEKERDRSSQSLTSNITPATTDDSPSFHTQLEPTGTVAV</sequence>
<feature type="compositionally biased region" description="Low complexity" evidence="1">
    <location>
        <begin position="1026"/>
        <end position="1052"/>
    </location>
</feature>
<feature type="compositionally biased region" description="Low complexity" evidence="1">
    <location>
        <begin position="38"/>
        <end position="66"/>
    </location>
</feature>
<feature type="compositionally biased region" description="Polar residues" evidence="1">
    <location>
        <begin position="959"/>
        <end position="985"/>
    </location>
</feature>
<feature type="compositionally biased region" description="Polar residues" evidence="1">
    <location>
        <begin position="194"/>
        <end position="210"/>
    </location>
</feature>
<feature type="region of interest" description="Disordered" evidence="1">
    <location>
        <begin position="247"/>
        <end position="271"/>
    </location>
</feature>